<gene>
    <name evidence="1" type="ORF">Plil01_001852900</name>
</gene>
<dbReference type="SUPFAM" id="SSF52058">
    <property type="entry name" value="L domain-like"/>
    <property type="match status" value="1"/>
</dbReference>
<evidence type="ECO:0000313" key="1">
    <source>
        <dbReference type="EMBL" id="GMF65951.1"/>
    </source>
</evidence>
<comment type="caution">
    <text evidence="1">The sequence shown here is derived from an EMBL/GenBank/DDBJ whole genome shotgun (WGS) entry which is preliminary data.</text>
</comment>
<dbReference type="Gene3D" id="3.80.10.10">
    <property type="entry name" value="Ribonuclease Inhibitor"/>
    <property type="match status" value="1"/>
</dbReference>
<reference evidence="1" key="1">
    <citation type="submission" date="2023-04" db="EMBL/GenBank/DDBJ databases">
        <title>Phytophthora lilii NBRC 32176.</title>
        <authorList>
            <person name="Ichikawa N."/>
            <person name="Sato H."/>
            <person name="Tonouchi N."/>
        </authorList>
    </citation>
    <scope>NUCLEOTIDE SEQUENCE</scope>
    <source>
        <strain evidence="1">NBRC 32176</strain>
    </source>
</reference>
<keyword evidence="2" id="KW-1185">Reference proteome</keyword>
<dbReference type="InterPro" id="IPR032675">
    <property type="entry name" value="LRR_dom_sf"/>
</dbReference>
<name>A0A9W6YJX3_9STRA</name>
<dbReference type="EMBL" id="BSXW01012518">
    <property type="protein sequence ID" value="GMF65951.1"/>
    <property type="molecule type" value="Genomic_DNA"/>
</dbReference>
<dbReference type="OrthoDB" id="91923at2759"/>
<accession>A0A9W6YJX3</accession>
<dbReference type="AlphaFoldDB" id="A0A9W6YJX3"/>
<proteinExistence type="predicted"/>
<evidence type="ECO:0000313" key="2">
    <source>
        <dbReference type="Proteomes" id="UP001165083"/>
    </source>
</evidence>
<protein>
    <submittedName>
        <fullName evidence="1">Unnamed protein product</fullName>
    </submittedName>
</protein>
<sequence>MVMYSTDFDFELNDFPLNLWGVDVWFIRALSEFQIMVVTSWENLATRVVFAMSMISNMNSLKQILSCMNWKVKASISKRPQLCSVHPFSPTKAKENVGGNLVRLQTVVTAESKLARVVFFVWGAVILTLHLYAESIHGLSVCIVQVKPWLSSQPSCSMVVLDCYKGGFGGTFHEVNTQWKELDPTVPVAITVCHCNNLEMPSILQKFSALKMLKFYNTTITNWNESASLTQVHHPNLMMLYMSRVNMTGGQLPVALQGENLPKKIIDIEFCVTNLRTLPDDFDQKWPQYASIYFEAGNFTEVPASLIRLAPYDLSLAFNPIPSIPAVLFESTIEFLNIGGTLISELPKSVRDSSSLEQLRVYDTNISFFWDWIDPILENAGSVLSDIPTTIVASRNPFCLDLQRIYIGEQTSFSVQYRKGYSELLSNASVENWETLRRAVSCGECSALYYTLEMDDMQYGVQATLEP</sequence>
<organism evidence="1 2">
    <name type="scientific">Phytophthora lilii</name>
    <dbReference type="NCBI Taxonomy" id="2077276"/>
    <lineage>
        <taxon>Eukaryota</taxon>
        <taxon>Sar</taxon>
        <taxon>Stramenopiles</taxon>
        <taxon>Oomycota</taxon>
        <taxon>Peronosporomycetes</taxon>
        <taxon>Peronosporales</taxon>
        <taxon>Peronosporaceae</taxon>
        <taxon>Phytophthora</taxon>
    </lineage>
</organism>
<dbReference type="Proteomes" id="UP001165083">
    <property type="component" value="Unassembled WGS sequence"/>
</dbReference>